<dbReference type="CDD" id="cd06261">
    <property type="entry name" value="TM_PBP2"/>
    <property type="match status" value="1"/>
</dbReference>
<feature type="transmembrane region" description="Helical" evidence="7">
    <location>
        <begin position="199"/>
        <end position="220"/>
    </location>
</feature>
<evidence type="ECO:0000256" key="2">
    <source>
        <dbReference type="ARBA" id="ARBA00022448"/>
    </source>
</evidence>
<dbReference type="Proteomes" id="UP001153404">
    <property type="component" value="Unassembled WGS sequence"/>
</dbReference>
<keyword evidence="5 7" id="KW-1133">Transmembrane helix</keyword>
<dbReference type="GO" id="GO:0055085">
    <property type="term" value="P:transmembrane transport"/>
    <property type="evidence" value="ECO:0007669"/>
    <property type="project" value="InterPro"/>
</dbReference>
<feature type="transmembrane region" description="Helical" evidence="7">
    <location>
        <begin position="252"/>
        <end position="277"/>
    </location>
</feature>
<proteinExistence type="inferred from homology"/>
<dbReference type="Gene3D" id="1.10.3720.10">
    <property type="entry name" value="MetI-like"/>
    <property type="match status" value="1"/>
</dbReference>
<dbReference type="AlphaFoldDB" id="A0A9X4KZL4"/>
<protein>
    <submittedName>
        <fullName evidence="9">ABC transporter permease subunit</fullName>
    </submittedName>
</protein>
<name>A0A9X4KZL4_9BACL</name>
<feature type="transmembrane region" description="Helical" evidence="7">
    <location>
        <begin position="57"/>
        <end position="83"/>
    </location>
</feature>
<keyword evidence="2 7" id="KW-0813">Transport</keyword>
<evidence type="ECO:0000256" key="7">
    <source>
        <dbReference type="RuleBase" id="RU363032"/>
    </source>
</evidence>
<feature type="domain" description="ABC transmembrane type-1" evidence="8">
    <location>
        <begin position="58"/>
        <end position="273"/>
    </location>
</feature>
<dbReference type="PANTHER" id="PTHR43227">
    <property type="entry name" value="BLL4140 PROTEIN"/>
    <property type="match status" value="1"/>
</dbReference>
<evidence type="ECO:0000256" key="6">
    <source>
        <dbReference type="ARBA" id="ARBA00023136"/>
    </source>
</evidence>
<dbReference type="GO" id="GO:0005886">
    <property type="term" value="C:plasma membrane"/>
    <property type="evidence" value="ECO:0007669"/>
    <property type="project" value="UniProtKB-SubCell"/>
</dbReference>
<evidence type="ECO:0000313" key="10">
    <source>
        <dbReference type="Proteomes" id="UP001153404"/>
    </source>
</evidence>
<keyword evidence="4 7" id="KW-0812">Transmembrane</keyword>
<evidence type="ECO:0000256" key="4">
    <source>
        <dbReference type="ARBA" id="ARBA00022692"/>
    </source>
</evidence>
<keyword evidence="3" id="KW-1003">Cell membrane</keyword>
<sequence>MMLLPGMALLVIFQYVPMAGIVIAFQDFVPTKGFFGSEWVGLQHFAFMLNLPDTATIVTNTLVIAVMKIVLGLLVPVLFALLLNEIRQHGVKRTVQTMVYFPHFLSWVILGGILVDVLSMNGGAVNRILGWFGIGPYFFLGDPGLFRGVIVVTDVWKEFGFSTIIYLAALSGINPVLYEAAVMDGANRWKQVRHVTLPGIAPIAILMATLSIGGILNAGFDQIFNLYSPLVYQTGDIIDTWVYRAGLLDMQYGLATAVGLFKSVVGLVLISVSYWAASRFANYRIFSGGSPWIDTIPTPTGSFTC</sequence>
<accession>A0A9X4KZL4</accession>
<evidence type="ECO:0000256" key="1">
    <source>
        <dbReference type="ARBA" id="ARBA00004651"/>
    </source>
</evidence>
<dbReference type="PROSITE" id="PS50928">
    <property type="entry name" value="ABC_TM1"/>
    <property type="match status" value="1"/>
</dbReference>
<comment type="subcellular location">
    <subcellularLocation>
        <location evidence="1 7">Cell membrane</location>
        <topology evidence="1 7">Multi-pass membrane protein</topology>
    </subcellularLocation>
</comment>
<dbReference type="InterPro" id="IPR000515">
    <property type="entry name" value="MetI-like"/>
</dbReference>
<feature type="transmembrane region" description="Helical" evidence="7">
    <location>
        <begin position="159"/>
        <end position="178"/>
    </location>
</feature>
<gene>
    <name evidence="9" type="ORF">OMP40_34245</name>
</gene>
<dbReference type="Pfam" id="PF00528">
    <property type="entry name" value="BPD_transp_1"/>
    <property type="match status" value="1"/>
</dbReference>
<dbReference type="PANTHER" id="PTHR43227:SF11">
    <property type="entry name" value="BLL4140 PROTEIN"/>
    <property type="match status" value="1"/>
</dbReference>
<evidence type="ECO:0000256" key="3">
    <source>
        <dbReference type="ARBA" id="ARBA00022475"/>
    </source>
</evidence>
<evidence type="ECO:0000256" key="5">
    <source>
        <dbReference type="ARBA" id="ARBA00022989"/>
    </source>
</evidence>
<keyword evidence="10" id="KW-1185">Reference proteome</keyword>
<dbReference type="RefSeq" id="WP_277538206.1">
    <property type="nucleotide sequence ID" value="NZ_JAPDIA010000008.1"/>
</dbReference>
<comment type="similarity">
    <text evidence="7">Belongs to the binding-protein-dependent transport system permease family.</text>
</comment>
<evidence type="ECO:0000313" key="9">
    <source>
        <dbReference type="EMBL" id="MDG0813785.1"/>
    </source>
</evidence>
<keyword evidence="6 7" id="KW-0472">Membrane</keyword>
<dbReference type="EMBL" id="JAPDIA010000008">
    <property type="protein sequence ID" value="MDG0813785.1"/>
    <property type="molecule type" value="Genomic_DNA"/>
</dbReference>
<comment type="caution">
    <text evidence="9">The sequence shown here is derived from an EMBL/GenBank/DDBJ whole genome shotgun (WGS) entry which is preliminary data.</text>
</comment>
<dbReference type="SUPFAM" id="SSF161098">
    <property type="entry name" value="MetI-like"/>
    <property type="match status" value="1"/>
</dbReference>
<feature type="transmembrane region" description="Helical" evidence="7">
    <location>
        <begin position="104"/>
        <end position="124"/>
    </location>
</feature>
<reference evidence="9" key="1">
    <citation type="submission" date="2022-10" db="EMBL/GenBank/DDBJ databases">
        <title>Comparative genomic analysis of Cohnella hashimotonis sp. nov., isolated from the International Space Station.</title>
        <authorList>
            <person name="Simpson A."/>
            <person name="Venkateswaran K."/>
        </authorList>
    </citation>
    <scope>NUCLEOTIDE SEQUENCE</scope>
    <source>
        <strain evidence="9">DSM 28161</strain>
    </source>
</reference>
<evidence type="ECO:0000259" key="8">
    <source>
        <dbReference type="PROSITE" id="PS50928"/>
    </source>
</evidence>
<dbReference type="InterPro" id="IPR050809">
    <property type="entry name" value="UgpAE/MalFG_permease"/>
</dbReference>
<dbReference type="InterPro" id="IPR035906">
    <property type="entry name" value="MetI-like_sf"/>
</dbReference>
<organism evidence="9 10">
    <name type="scientific">Cohnella rhizosphaerae</name>
    <dbReference type="NCBI Taxonomy" id="1457232"/>
    <lineage>
        <taxon>Bacteria</taxon>
        <taxon>Bacillati</taxon>
        <taxon>Bacillota</taxon>
        <taxon>Bacilli</taxon>
        <taxon>Bacillales</taxon>
        <taxon>Paenibacillaceae</taxon>
        <taxon>Cohnella</taxon>
    </lineage>
</organism>